<dbReference type="Pfam" id="PF01066">
    <property type="entry name" value="CDP-OH_P_transf"/>
    <property type="match status" value="1"/>
</dbReference>
<keyword evidence="7 16" id="KW-0808">Transferase</keyword>
<comment type="pathway">
    <text evidence="2">Phospholipid metabolism; phosphatidylglycerol biosynthesis; phosphatidylglycerol from CDP-diacylglycerol: step 1/2.</text>
</comment>
<dbReference type="InterPro" id="IPR048254">
    <property type="entry name" value="CDP_ALCOHOL_P_TRANSF_CS"/>
</dbReference>
<evidence type="ECO:0000256" key="16">
    <source>
        <dbReference type="RuleBase" id="RU003750"/>
    </source>
</evidence>
<dbReference type="PROSITE" id="PS00379">
    <property type="entry name" value="CDP_ALCOHOL_P_TRANSF"/>
    <property type="match status" value="1"/>
</dbReference>
<feature type="transmembrane region" description="Helical" evidence="17">
    <location>
        <begin position="12"/>
        <end position="34"/>
    </location>
</feature>
<evidence type="ECO:0000256" key="7">
    <source>
        <dbReference type="ARBA" id="ARBA00022679"/>
    </source>
</evidence>
<evidence type="ECO:0000313" key="19">
    <source>
        <dbReference type="Proteomes" id="UP001209681"/>
    </source>
</evidence>
<keyword evidence="10" id="KW-0443">Lipid metabolism</keyword>
<feature type="transmembrane region" description="Helical" evidence="17">
    <location>
        <begin position="82"/>
        <end position="107"/>
    </location>
</feature>
<evidence type="ECO:0000256" key="17">
    <source>
        <dbReference type="SAM" id="Phobius"/>
    </source>
</evidence>
<evidence type="ECO:0000256" key="4">
    <source>
        <dbReference type="ARBA" id="ARBA00013170"/>
    </source>
</evidence>
<evidence type="ECO:0000256" key="8">
    <source>
        <dbReference type="ARBA" id="ARBA00022692"/>
    </source>
</evidence>
<evidence type="ECO:0000256" key="15">
    <source>
        <dbReference type="NCBIfam" id="TIGR00560"/>
    </source>
</evidence>
<comment type="caution">
    <text evidence="18">The sequence shown here is derived from an EMBL/GenBank/DDBJ whole genome shotgun (WGS) entry which is preliminary data.</text>
</comment>
<evidence type="ECO:0000256" key="12">
    <source>
        <dbReference type="ARBA" id="ARBA00023209"/>
    </source>
</evidence>
<evidence type="ECO:0000256" key="5">
    <source>
        <dbReference type="ARBA" id="ARBA00014944"/>
    </source>
</evidence>
<dbReference type="InterPro" id="IPR050324">
    <property type="entry name" value="CDP-alcohol_PTase-I"/>
</dbReference>
<dbReference type="InterPro" id="IPR000462">
    <property type="entry name" value="CDP-OH_P_trans"/>
</dbReference>
<accession>A0ABT3NA22</accession>
<proteinExistence type="inferred from homology"/>
<dbReference type="EMBL" id="JAPFPW010000010">
    <property type="protein sequence ID" value="MCW7754317.1"/>
    <property type="molecule type" value="Genomic_DNA"/>
</dbReference>
<keyword evidence="9 17" id="KW-1133">Transmembrane helix</keyword>
<reference evidence="18 19" key="1">
    <citation type="submission" date="2022-11" db="EMBL/GenBank/DDBJ databases">
        <title>Desulfobotulus tamanensis H1 sp. nov. - anaerobic, alkaliphilic, sulphate reducing bacterium isolated from terrestrial mud volcano.</title>
        <authorList>
            <person name="Frolova A."/>
            <person name="Merkel A.Y."/>
            <person name="Slobodkin A.I."/>
        </authorList>
    </citation>
    <scope>NUCLEOTIDE SEQUENCE [LARGE SCALE GENOMIC DNA]</scope>
    <source>
        <strain evidence="18 19">H1</strain>
    </source>
</reference>
<dbReference type="GO" id="GO:0008444">
    <property type="term" value="F:CDP-diacylglycerol-glycerol-3-phosphate 3-phosphatidyltransferase activity"/>
    <property type="evidence" value="ECO:0007669"/>
    <property type="project" value="UniProtKB-EC"/>
</dbReference>
<keyword evidence="6" id="KW-0444">Lipid biosynthesis</keyword>
<dbReference type="Proteomes" id="UP001209681">
    <property type="component" value="Unassembled WGS sequence"/>
</dbReference>
<evidence type="ECO:0000313" key="18">
    <source>
        <dbReference type="EMBL" id="MCW7754317.1"/>
    </source>
</evidence>
<gene>
    <name evidence="18" type="primary">pgsA</name>
    <name evidence="18" type="ORF">OOT00_10000</name>
</gene>
<dbReference type="EC" id="2.7.8.5" evidence="4 15"/>
<keyword evidence="19" id="KW-1185">Reference proteome</keyword>
<evidence type="ECO:0000256" key="6">
    <source>
        <dbReference type="ARBA" id="ARBA00022516"/>
    </source>
</evidence>
<evidence type="ECO:0000256" key="3">
    <source>
        <dbReference type="ARBA" id="ARBA00010441"/>
    </source>
</evidence>
<evidence type="ECO:0000256" key="9">
    <source>
        <dbReference type="ARBA" id="ARBA00022989"/>
    </source>
</evidence>
<dbReference type="InterPro" id="IPR043130">
    <property type="entry name" value="CDP-OH_PTrfase_TM_dom"/>
</dbReference>
<name>A0ABT3NA22_9BACT</name>
<keyword evidence="13" id="KW-1208">Phospholipid metabolism</keyword>
<dbReference type="Gene3D" id="1.20.120.1760">
    <property type="match status" value="1"/>
</dbReference>
<dbReference type="RefSeq" id="WP_265425233.1">
    <property type="nucleotide sequence ID" value="NZ_JAPFPW010000010.1"/>
</dbReference>
<dbReference type="PANTHER" id="PTHR14269:SF62">
    <property type="entry name" value="CDP-DIACYLGLYCEROL--GLYCEROL-3-PHOSPHATE 3-PHOSPHATIDYLTRANSFERASE 1, CHLOROPLASTIC"/>
    <property type="match status" value="1"/>
</dbReference>
<keyword evidence="12" id="KW-0594">Phospholipid biosynthesis</keyword>
<feature type="transmembrane region" description="Helical" evidence="17">
    <location>
        <begin position="157"/>
        <end position="177"/>
    </location>
</feature>
<evidence type="ECO:0000256" key="10">
    <source>
        <dbReference type="ARBA" id="ARBA00023098"/>
    </source>
</evidence>
<keyword evidence="8 17" id="KW-0812">Transmembrane</keyword>
<dbReference type="PIRSF" id="PIRSF000847">
    <property type="entry name" value="Phos_ph_gly_syn"/>
    <property type="match status" value="1"/>
</dbReference>
<evidence type="ECO:0000256" key="13">
    <source>
        <dbReference type="ARBA" id="ARBA00023264"/>
    </source>
</evidence>
<evidence type="ECO:0000256" key="1">
    <source>
        <dbReference type="ARBA" id="ARBA00004141"/>
    </source>
</evidence>
<evidence type="ECO:0000256" key="11">
    <source>
        <dbReference type="ARBA" id="ARBA00023136"/>
    </source>
</evidence>
<dbReference type="PANTHER" id="PTHR14269">
    <property type="entry name" value="CDP-DIACYLGLYCEROL--GLYCEROL-3-PHOSPHATE 3-PHOSPHATIDYLTRANSFERASE-RELATED"/>
    <property type="match status" value="1"/>
</dbReference>
<protein>
    <recommendedName>
        <fullName evidence="5 15">CDP-diacylglycerol--glycerol-3-phosphate 3-phosphatidyltransferase</fullName>
        <ecNumber evidence="4 15">2.7.8.5</ecNumber>
    </recommendedName>
</protein>
<feature type="transmembrane region" description="Helical" evidence="17">
    <location>
        <begin position="40"/>
        <end position="61"/>
    </location>
</feature>
<keyword evidence="11 17" id="KW-0472">Membrane</keyword>
<comment type="catalytic activity">
    <reaction evidence="14">
        <text>a CDP-1,2-diacyl-sn-glycerol + sn-glycerol 3-phosphate = a 1,2-diacyl-sn-glycero-3-phospho-(1'-sn-glycero-3'-phosphate) + CMP + H(+)</text>
        <dbReference type="Rhea" id="RHEA:12593"/>
        <dbReference type="ChEBI" id="CHEBI:15378"/>
        <dbReference type="ChEBI" id="CHEBI:57597"/>
        <dbReference type="ChEBI" id="CHEBI:58332"/>
        <dbReference type="ChEBI" id="CHEBI:60110"/>
        <dbReference type="ChEBI" id="CHEBI:60377"/>
        <dbReference type="EC" id="2.7.8.5"/>
    </reaction>
</comment>
<evidence type="ECO:0000256" key="14">
    <source>
        <dbReference type="ARBA" id="ARBA00048586"/>
    </source>
</evidence>
<sequence>MTLEGKPWVEKVLHPNALTLYRVASVPLLVVILLSPSKWAAFFAALVFSLASITDFLDGFMARRMGLISQFGKIMDPLADKLLISSAFIMLVSLGRVEGWIVCLIIGRELAITGLRSILASSGADVAATNVAKWKTGFQIGAIIPLLLHYPYFGLDFHMVGTWVLWVALALTIWSGVDYGLRARRQLA</sequence>
<dbReference type="InterPro" id="IPR004570">
    <property type="entry name" value="Phosphatidylglycerol_P_synth"/>
</dbReference>
<comment type="subcellular location">
    <subcellularLocation>
        <location evidence="1">Membrane</location>
        <topology evidence="1">Multi-pass membrane protein</topology>
    </subcellularLocation>
</comment>
<dbReference type="NCBIfam" id="TIGR00560">
    <property type="entry name" value="pgsA"/>
    <property type="match status" value="1"/>
</dbReference>
<comment type="similarity">
    <text evidence="3 16">Belongs to the CDP-alcohol phosphatidyltransferase class-I family.</text>
</comment>
<organism evidence="18 19">
    <name type="scientific">Desulfobotulus pelophilus</name>
    <dbReference type="NCBI Taxonomy" id="2823377"/>
    <lineage>
        <taxon>Bacteria</taxon>
        <taxon>Pseudomonadati</taxon>
        <taxon>Thermodesulfobacteriota</taxon>
        <taxon>Desulfobacteria</taxon>
        <taxon>Desulfobacterales</taxon>
        <taxon>Desulfobacteraceae</taxon>
        <taxon>Desulfobotulus</taxon>
    </lineage>
</organism>
<evidence type="ECO:0000256" key="2">
    <source>
        <dbReference type="ARBA" id="ARBA00005042"/>
    </source>
</evidence>